<reference evidence="1" key="1">
    <citation type="journal article" date="2020" name="mSystems">
        <title>Genome- and Community-Level Interaction Insights into Carbon Utilization and Element Cycling Functions of Hydrothermarchaeota in Hydrothermal Sediment.</title>
        <authorList>
            <person name="Zhou Z."/>
            <person name="Liu Y."/>
            <person name="Xu W."/>
            <person name="Pan J."/>
            <person name="Luo Z.H."/>
            <person name="Li M."/>
        </authorList>
    </citation>
    <scope>NUCLEOTIDE SEQUENCE [LARGE SCALE GENOMIC DNA]</scope>
    <source>
        <strain evidence="1">SpSt-1220</strain>
    </source>
</reference>
<dbReference type="EMBL" id="DSDO01000104">
    <property type="protein sequence ID" value="HDR46362.1"/>
    <property type="molecule type" value="Genomic_DNA"/>
</dbReference>
<name>A0A831LG59_9BACT</name>
<dbReference type="InterPro" id="IPR014262">
    <property type="entry name" value="HAF_rpt"/>
</dbReference>
<sequence>GDLVNSDENTWWFTRAYDVNDDGVIVGQTNAGAVVRAAFVWDPQSATMTYLGMHGSTYDDFYQSDLENPSDNFFIYSEAVYINNQAVILGNSTTGSGWPDEGEKRAFLYDASLPAPFVDLPPPSYVDDNGERVVESFSEAVRINNQGEVIITADGEHGRQAYYWDGTSYRNVDFIKSDDSVTAVEEPAYRRLGRIIGQEGEAVAINENSQVVINSGGTAVFEDLNDQAIEVLNFFPGESETVAADLNDHGHVVGVSGDEGFFWRGGSMYPMGHLGGGSSEAVDINNNDWVAGSSTTSDGATHAVVWYLEEGRGKLMDLGTLGGDNSYATAINDAGQVVGYSETGETYTEGGQTVNVVHGFLWQKEDGEDGEDGVMYDLGAHNDFYTYPFDESYPMSEAVGISENGDVVGNSSSINNHYRGFYINFAP</sequence>
<comment type="caution">
    <text evidence="1">The sequence shown here is derived from an EMBL/GenBank/DDBJ whole genome shotgun (WGS) entry which is preliminary data.</text>
</comment>
<dbReference type="NCBIfam" id="TIGR02913">
    <property type="entry name" value="HAF_rpt"/>
    <property type="match status" value="1"/>
</dbReference>
<dbReference type="Proteomes" id="UP000886162">
    <property type="component" value="Unassembled WGS sequence"/>
</dbReference>
<organism evidence="1">
    <name type="scientific">Geoalkalibacter subterraneus</name>
    <dbReference type="NCBI Taxonomy" id="483547"/>
    <lineage>
        <taxon>Bacteria</taxon>
        <taxon>Pseudomonadati</taxon>
        <taxon>Thermodesulfobacteriota</taxon>
        <taxon>Desulfuromonadia</taxon>
        <taxon>Desulfuromonadales</taxon>
        <taxon>Geoalkalibacteraceae</taxon>
        <taxon>Geoalkalibacter</taxon>
    </lineage>
</organism>
<proteinExistence type="predicted"/>
<gene>
    <name evidence="1" type="ORF">ENN94_01525</name>
</gene>
<protein>
    <submittedName>
        <fullName evidence="1">DUF3466 family protein</fullName>
    </submittedName>
</protein>
<dbReference type="AlphaFoldDB" id="A0A831LG59"/>
<evidence type="ECO:0000313" key="1">
    <source>
        <dbReference type="EMBL" id="HDR46362.1"/>
    </source>
</evidence>
<feature type="non-terminal residue" evidence="1">
    <location>
        <position position="1"/>
    </location>
</feature>
<accession>A0A831LG59</accession>